<sequence length="1271" mass="146693">MQSIPQPQPEPEPIDPLKTLPRETLIPKPIDLDFIKTCRNNLINQIIAERIDTLCETIPTLEEGSEEKLSDTIEYKKLSLLEYQKQLRKEVLESEIAKTSKSNKSKSKEKQRLEQQQSEEKNRYKDFLGQIMNHSKEFKEFHANKMTRIKKMTKRVTNYFVLLEKKEQQQREKEERERLRALKTNDESKYLKLLEQTKNQRLRELFDQTNEFLDKISHLLQREKVSIIEQEENEEAAHSYYSKAHSILEDIIEQPQILEGGKLKPYQMQGLQWMVSLYNNKLNGILADEMGLGKTIQTIALVSYLIEVKKNNGPYLVVVPLSTLTNWGQEFAKWAPKIKAVLYYGDKPTRKSRYEEEISPGQFNVVVTTYEYIIKDKNQLCKIKWNYLIIDEGHRMKNYTSKLSVILGTNYHSRYRLLLTGTPLQNSLPELWALLNFLLPNIFDCVEDFEQWFNAPFAQTGEKIEMNEEEQLLIIQRLHKVLRPFLLRRLKKEVEAQLPDKVEKVLKCDMSAFQQKMYDLIKDKGFTAGSGLDGNPKLAKGLKNTYVQLRKICNHPYLFYDEEYPIDDNLIRYAGKFDLLDRLLPKLKAAGHRVLIFSQMTQLINILEVFFAYRDFKYLRLDGSTKSEERGPLLQLFNAPNSEYFIFVLSTRAGGLGLNLQTADTVIIFDSDWNPQMDLQAQDRAHRIGQKQTVRVLRLVTLHSVEENILARANFKKELDKKIIQAGQFNNKSNRSDRKKMLEDLMTQDETAEMERQTVPSDSQINEMIARSPEEFELYEQMDKERMDRDSQRWKELGKEGEPKRLCQENEMPPWITKEVEVTDDLSFVLNPSSVKGKKNQEESERQILRMMENGEIARRRRTTTNIAEYFGDDDEDSSSSESDSDFESSTPSKRGRKSKDKDGDHSMNGNNNNSLASASVETPSKKRKDLDIYSDYEDDNADEEDDEDTPRPQRSKKKAKTQQDFEDERSNGSTPSTPMSPISTSSSTTAAIPGLPGPSPAKKAGRGRPAGTLKKKPTTENDMKYLQLWDSIRMDQDEEGRRRSEIFQKLPSKRDYPDYYTIIRDPIDMKTIKEKIVASKYHNPTQFAQSVNQMFYNAQIYNQSGSEVFEDAVVLQNLFTNLFNSLFPNNQLPKPEPPLSPSTLIGQKSEEIKDPLSLSNDNQNESQQPTQQPQQQLQQQPQQQQTQQPLQPTQQTSINTIVDNSQIQPKPSGINDKSSLPIVDKSSSTTTTSTKISNNSIPRISNTNSPPSSPHLPPQSQPHSKPQKSS</sequence>
<dbReference type="SUPFAM" id="SSF52540">
    <property type="entry name" value="P-loop containing nucleoside triphosphate hydrolases"/>
    <property type="match status" value="2"/>
</dbReference>
<dbReference type="RefSeq" id="XP_003287922.1">
    <property type="nucleotide sequence ID" value="XM_003287874.1"/>
</dbReference>
<evidence type="ECO:0000259" key="13">
    <source>
        <dbReference type="PROSITE" id="PS51204"/>
    </source>
</evidence>
<feature type="region of interest" description="Disordered" evidence="9">
    <location>
        <begin position="1156"/>
        <end position="1271"/>
    </location>
</feature>
<feature type="compositionally biased region" description="Low complexity" evidence="9">
    <location>
        <begin position="1226"/>
        <end position="1251"/>
    </location>
</feature>
<dbReference type="InterPro" id="IPR038718">
    <property type="entry name" value="SNF2-like_sf"/>
</dbReference>
<feature type="compositionally biased region" description="Basic and acidic residues" evidence="9">
    <location>
        <begin position="106"/>
        <end position="121"/>
    </location>
</feature>
<evidence type="ECO:0008006" key="16">
    <source>
        <dbReference type="Google" id="ProtNLM"/>
    </source>
</evidence>
<dbReference type="InterPro" id="IPR014001">
    <property type="entry name" value="Helicase_ATP-bd"/>
</dbReference>
<proteinExistence type="predicted"/>
<dbReference type="KEGG" id="dpp:DICPUDRAFT_55110"/>
<feature type="compositionally biased region" description="Polar residues" evidence="9">
    <location>
        <begin position="1198"/>
        <end position="1210"/>
    </location>
</feature>
<dbReference type="PROSITE" id="PS51204">
    <property type="entry name" value="HSA"/>
    <property type="match status" value="1"/>
</dbReference>
<keyword evidence="3" id="KW-0805">Transcription regulation</keyword>
<evidence type="ECO:0000256" key="1">
    <source>
        <dbReference type="ARBA" id="ARBA00004123"/>
    </source>
</evidence>
<dbReference type="InterPro" id="IPR001487">
    <property type="entry name" value="Bromodomain"/>
</dbReference>
<dbReference type="InterPro" id="IPR036427">
    <property type="entry name" value="Bromodomain-like_sf"/>
</dbReference>
<evidence type="ECO:0000256" key="3">
    <source>
        <dbReference type="ARBA" id="ARBA00023015"/>
    </source>
</evidence>
<dbReference type="GO" id="GO:0000785">
    <property type="term" value="C:chromatin"/>
    <property type="evidence" value="ECO:0000318"/>
    <property type="project" value="GO_Central"/>
</dbReference>
<feature type="compositionally biased region" description="Acidic residues" evidence="9">
    <location>
        <begin position="871"/>
        <end position="887"/>
    </location>
</feature>
<dbReference type="GeneID" id="10501251"/>
<feature type="domain" description="Helicase ATP-binding" evidence="11">
    <location>
        <begin position="275"/>
        <end position="441"/>
    </location>
</feature>
<feature type="domain" description="Bromo" evidence="10">
    <location>
        <begin position="1040"/>
        <end position="1110"/>
    </location>
</feature>
<dbReference type="SMART" id="SM00487">
    <property type="entry name" value="DEXDc"/>
    <property type="match status" value="1"/>
</dbReference>
<dbReference type="GO" id="GO:0005524">
    <property type="term" value="F:ATP binding"/>
    <property type="evidence" value="ECO:0007669"/>
    <property type="project" value="InterPro"/>
</dbReference>
<dbReference type="InParanoid" id="F0ZKG6"/>
<keyword evidence="7" id="KW-0539">Nucleus</keyword>
<dbReference type="FunFam" id="3.40.50.300:FF:003020">
    <property type="entry name" value="SNF2-related domain-containing protein"/>
    <property type="match status" value="1"/>
</dbReference>
<dbReference type="VEuPathDB" id="AmoebaDB:DICPUDRAFT_55110"/>
<dbReference type="Proteomes" id="UP000001064">
    <property type="component" value="Unassembled WGS sequence"/>
</dbReference>
<dbReference type="InterPro" id="IPR000330">
    <property type="entry name" value="SNF2_N"/>
</dbReference>
<dbReference type="PANTHER" id="PTHR10799">
    <property type="entry name" value="SNF2/RAD54 HELICASE FAMILY"/>
    <property type="match status" value="1"/>
</dbReference>
<feature type="compositionally biased region" description="Low complexity" evidence="9">
    <location>
        <begin position="1262"/>
        <end position="1271"/>
    </location>
</feature>
<dbReference type="SMART" id="SM00490">
    <property type="entry name" value="HELICc"/>
    <property type="match status" value="1"/>
</dbReference>
<dbReference type="SMART" id="SM00573">
    <property type="entry name" value="HSA"/>
    <property type="match status" value="1"/>
</dbReference>
<feature type="compositionally biased region" description="Low complexity" evidence="9">
    <location>
        <begin position="1168"/>
        <end position="1197"/>
    </location>
</feature>
<dbReference type="Gene3D" id="3.40.50.300">
    <property type="entry name" value="P-loop containing nucleotide triphosphate hydrolases"/>
    <property type="match status" value="1"/>
</dbReference>
<evidence type="ECO:0000256" key="7">
    <source>
        <dbReference type="ARBA" id="ARBA00023242"/>
    </source>
</evidence>
<dbReference type="PROSITE" id="PS51192">
    <property type="entry name" value="HELICASE_ATP_BIND_1"/>
    <property type="match status" value="1"/>
</dbReference>
<keyword evidence="15" id="KW-1185">Reference proteome</keyword>
<dbReference type="InterPro" id="IPR018359">
    <property type="entry name" value="Bromodomain_CS"/>
</dbReference>
<dbReference type="CDD" id="cd17996">
    <property type="entry name" value="DEXHc_SMARCA2_SMARCA4"/>
    <property type="match status" value="1"/>
</dbReference>
<dbReference type="AlphaFoldDB" id="F0ZKG6"/>
<feature type="region of interest" description="Disordered" evidence="9">
    <location>
        <begin position="860"/>
        <end position="1020"/>
    </location>
</feature>
<dbReference type="InterPro" id="IPR014012">
    <property type="entry name" value="HSA_dom"/>
</dbReference>
<feature type="region of interest" description="Disordered" evidence="9">
    <location>
        <begin position="97"/>
        <end position="121"/>
    </location>
</feature>
<name>F0ZKG6_DICPU</name>
<evidence type="ECO:0000259" key="11">
    <source>
        <dbReference type="PROSITE" id="PS51192"/>
    </source>
</evidence>
<dbReference type="GO" id="GO:0003677">
    <property type="term" value="F:DNA binding"/>
    <property type="evidence" value="ECO:0000318"/>
    <property type="project" value="GO_Central"/>
</dbReference>
<feature type="compositionally biased region" description="Acidic residues" evidence="9">
    <location>
        <begin position="933"/>
        <end position="949"/>
    </location>
</feature>
<dbReference type="PROSITE" id="PS50014">
    <property type="entry name" value="BROMODOMAIN_2"/>
    <property type="match status" value="1"/>
</dbReference>
<accession>F0ZKG6</accession>
<dbReference type="STRING" id="5786.F0ZKG6"/>
<dbReference type="Gene3D" id="1.20.920.10">
    <property type="entry name" value="Bromodomain-like"/>
    <property type="match status" value="1"/>
</dbReference>
<feature type="compositionally biased region" description="Polar residues" evidence="9">
    <location>
        <begin position="1158"/>
        <end position="1167"/>
    </location>
</feature>
<dbReference type="EMBL" id="GL871056">
    <property type="protein sequence ID" value="EGC35551.1"/>
    <property type="molecule type" value="Genomic_DNA"/>
</dbReference>
<feature type="compositionally biased region" description="Low complexity" evidence="9">
    <location>
        <begin position="974"/>
        <end position="994"/>
    </location>
</feature>
<keyword evidence="5" id="KW-0010">Activator</keyword>
<dbReference type="InterPro" id="IPR049730">
    <property type="entry name" value="SNF2/RAD54-like_C"/>
</dbReference>
<gene>
    <name evidence="14" type="ORF">DICPUDRAFT_55110</name>
</gene>
<evidence type="ECO:0000256" key="2">
    <source>
        <dbReference type="ARBA" id="ARBA00022801"/>
    </source>
</evidence>
<dbReference type="Pfam" id="PF00439">
    <property type="entry name" value="Bromodomain"/>
    <property type="match status" value="1"/>
</dbReference>
<dbReference type="Pfam" id="PF07529">
    <property type="entry name" value="HSA"/>
    <property type="match status" value="1"/>
</dbReference>
<dbReference type="eggNOG" id="KOG0386">
    <property type="taxonomic scope" value="Eukaryota"/>
</dbReference>
<dbReference type="Pfam" id="PF00271">
    <property type="entry name" value="Helicase_C"/>
    <property type="match status" value="1"/>
</dbReference>
<comment type="subcellular location">
    <subcellularLocation>
        <location evidence="1">Nucleus</location>
    </subcellularLocation>
</comment>
<evidence type="ECO:0000256" key="5">
    <source>
        <dbReference type="ARBA" id="ARBA00023159"/>
    </source>
</evidence>
<evidence type="ECO:0000256" key="4">
    <source>
        <dbReference type="ARBA" id="ARBA00023117"/>
    </source>
</evidence>
<keyword evidence="2" id="KW-0378">Hydrolase</keyword>
<reference evidence="15" key="1">
    <citation type="journal article" date="2011" name="Genome Biol.">
        <title>Comparative genomics of the social amoebae Dictyostelium discoideum and Dictyostelium purpureum.</title>
        <authorList>
            <consortium name="US DOE Joint Genome Institute (JGI-PGF)"/>
            <person name="Sucgang R."/>
            <person name="Kuo A."/>
            <person name="Tian X."/>
            <person name="Salerno W."/>
            <person name="Parikh A."/>
            <person name="Feasley C.L."/>
            <person name="Dalin E."/>
            <person name="Tu H."/>
            <person name="Huang E."/>
            <person name="Barry K."/>
            <person name="Lindquist E."/>
            <person name="Shapiro H."/>
            <person name="Bruce D."/>
            <person name="Schmutz J."/>
            <person name="Salamov A."/>
            <person name="Fey P."/>
            <person name="Gaudet P."/>
            <person name="Anjard C."/>
            <person name="Babu M.M."/>
            <person name="Basu S."/>
            <person name="Bushmanova Y."/>
            <person name="van der Wel H."/>
            <person name="Katoh-Kurasawa M."/>
            <person name="Dinh C."/>
            <person name="Coutinho P.M."/>
            <person name="Saito T."/>
            <person name="Elias M."/>
            <person name="Schaap P."/>
            <person name="Kay R.R."/>
            <person name="Henrissat B."/>
            <person name="Eichinger L."/>
            <person name="Rivero F."/>
            <person name="Putnam N.H."/>
            <person name="West C.M."/>
            <person name="Loomis W.F."/>
            <person name="Chisholm R.L."/>
            <person name="Shaulsky G."/>
            <person name="Strassmann J.E."/>
            <person name="Queller D.C."/>
            <person name="Kuspa A."/>
            <person name="Grigoriev I.V."/>
        </authorList>
    </citation>
    <scope>NUCLEOTIDE SEQUENCE [LARGE SCALE GENOMIC DNA]</scope>
    <source>
        <strain evidence="15">QSDP1</strain>
    </source>
</reference>
<evidence type="ECO:0000256" key="8">
    <source>
        <dbReference type="PROSITE-ProRule" id="PRU00035"/>
    </source>
</evidence>
<dbReference type="PROSITE" id="PS51194">
    <property type="entry name" value="HELICASE_CTER"/>
    <property type="match status" value="1"/>
</dbReference>
<feature type="compositionally biased region" description="Pro residues" evidence="9">
    <location>
        <begin position="1252"/>
        <end position="1261"/>
    </location>
</feature>
<evidence type="ECO:0000259" key="12">
    <source>
        <dbReference type="PROSITE" id="PS51194"/>
    </source>
</evidence>
<evidence type="ECO:0000259" key="10">
    <source>
        <dbReference type="PROSITE" id="PS50014"/>
    </source>
</evidence>
<dbReference type="InterPro" id="IPR001650">
    <property type="entry name" value="Helicase_C-like"/>
</dbReference>
<feature type="domain" description="HSA" evidence="13">
    <location>
        <begin position="112"/>
        <end position="184"/>
    </location>
</feature>
<protein>
    <recommendedName>
        <fullName evidence="16">SNF2-related domain-containing protein</fullName>
    </recommendedName>
</protein>
<dbReference type="GO" id="GO:0005634">
    <property type="term" value="C:nucleus"/>
    <property type="evidence" value="ECO:0000318"/>
    <property type="project" value="GO_Central"/>
</dbReference>
<evidence type="ECO:0000313" key="15">
    <source>
        <dbReference type="Proteomes" id="UP000001064"/>
    </source>
</evidence>
<dbReference type="Gene3D" id="3.40.50.10810">
    <property type="entry name" value="Tandem AAA-ATPase domain"/>
    <property type="match status" value="1"/>
</dbReference>
<organism evidence="14 15">
    <name type="scientific">Dictyostelium purpureum</name>
    <name type="common">Slime mold</name>
    <dbReference type="NCBI Taxonomy" id="5786"/>
    <lineage>
        <taxon>Eukaryota</taxon>
        <taxon>Amoebozoa</taxon>
        <taxon>Evosea</taxon>
        <taxon>Eumycetozoa</taxon>
        <taxon>Dictyostelia</taxon>
        <taxon>Dictyosteliales</taxon>
        <taxon>Dictyosteliaceae</taxon>
        <taxon>Dictyostelium</taxon>
    </lineage>
</organism>
<dbReference type="PRINTS" id="PR00503">
    <property type="entry name" value="BROMODOMAIN"/>
</dbReference>
<evidence type="ECO:0000256" key="9">
    <source>
        <dbReference type="SAM" id="MobiDB-lite"/>
    </source>
</evidence>
<evidence type="ECO:0000313" key="14">
    <source>
        <dbReference type="EMBL" id="EGC35551.1"/>
    </source>
</evidence>
<dbReference type="FunFam" id="3.40.50.10810:FF:000008">
    <property type="entry name" value="Chromatin structure-remodeling complex subunit snf21"/>
    <property type="match status" value="1"/>
</dbReference>
<dbReference type="GO" id="GO:0031507">
    <property type="term" value="P:heterochromatin formation"/>
    <property type="evidence" value="ECO:0000318"/>
    <property type="project" value="GO_Central"/>
</dbReference>
<feature type="non-terminal residue" evidence="14">
    <location>
        <position position="1"/>
    </location>
</feature>
<dbReference type="GO" id="GO:0016787">
    <property type="term" value="F:hydrolase activity"/>
    <property type="evidence" value="ECO:0007669"/>
    <property type="project" value="UniProtKB-KW"/>
</dbReference>
<dbReference type="Gene3D" id="1.20.5.170">
    <property type="match status" value="1"/>
</dbReference>
<dbReference type="SUPFAM" id="SSF47370">
    <property type="entry name" value="Bromodomain"/>
    <property type="match status" value="1"/>
</dbReference>
<dbReference type="GO" id="GO:0140750">
    <property type="term" value="F:nucleosome array spacer activity"/>
    <property type="evidence" value="ECO:0000318"/>
    <property type="project" value="GO_Central"/>
</dbReference>
<dbReference type="Pfam" id="PF00176">
    <property type="entry name" value="SNF2-rel_dom"/>
    <property type="match status" value="1"/>
</dbReference>
<dbReference type="SMART" id="SM00297">
    <property type="entry name" value="BROMO"/>
    <property type="match status" value="1"/>
</dbReference>
<dbReference type="PROSITE" id="PS00633">
    <property type="entry name" value="BROMODOMAIN_1"/>
    <property type="match status" value="1"/>
</dbReference>
<feature type="domain" description="Helicase C-terminal" evidence="12">
    <location>
        <begin position="579"/>
        <end position="746"/>
    </location>
</feature>
<dbReference type="CDD" id="cd18793">
    <property type="entry name" value="SF2_C_SNF"/>
    <property type="match status" value="1"/>
</dbReference>
<dbReference type="GO" id="GO:0003682">
    <property type="term" value="F:chromatin binding"/>
    <property type="evidence" value="ECO:0000318"/>
    <property type="project" value="GO_Central"/>
</dbReference>
<dbReference type="GO" id="GO:0045944">
    <property type="term" value="P:positive regulation of transcription by RNA polymerase II"/>
    <property type="evidence" value="ECO:0000318"/>
    <property type="project" value="GO_Central"/>
</dbReference>
<evidence type="ECO:0000256" key="6">
    <source>
        <dbReference type="ARBA" id="ARBA00023163"/>
    </source>
</evidence>
<dbReference type="InterPro" id="IPR027417">
    <property type="entry name" value="P-loop_NTPase"/>
</dbReference>
<keyword evidence="4 8" id="KW-0103">Bromodomain</keyword>
<dbReference type="OrthoDB" id="5857104at2759"/>
<keyword evidence="6" id="KW-0804">Transcription</keyword>